<dbReference type="PANTHER" id="PTHR11645:SF0">
    <property type="entry name" value="PYRROLINE-5-CARBOXYLATE REDUCTASE 3"/>
    <property type="match status" value="1"/>
</dbReference>
<reference evidence="9 10" key="1">
    <citation type="submission" date="2020-10" db="EMBL/GenBank/DDBJ databases">
        <title>Olsenella immobilis sp.nov., isolated from the mud in a fermentation cellar used for the production of Chinese strong-flavoured liquor.</title>
        <authorList>
            <person name="Lu L."/>
        </authorList>
    </citation>
    <scope>NUCLEOTIDE SEQUENCE [LARGE SCALE GENOMIC DNA]</scope>
    <source>
        <strain evidence="9 10">LZLJ-2</strain>
    </source>
</reference>
<dbReference type="Pfam" id="PF14748">
    <property type="entry name" value="P5CR_dimer"/>
    <property type="match status" value="1"/>
</dbReference>
<dbReference type="SUPFAM" id="SSF51735">
    <property type="entry name" value="NAD(P)-binding Rossmann-fold domains"/>
    <property type="match status" value="1"/>
</dbReference>
<evidence type="ECO:0000259" key="7">
    <source>
        <dbReference type="Pfam" id="PF03807"/>
    </source>
</evidence>
<keyword evidence="2 4" id="KW-0521">NADP</keyword>
<proteinExistence type="inferred from homology"/>
<dbReference type="Gene3D" id="3.40.50.720">
    <property type="entry name" value="NAD(P)-binding Rossmann-like Domain"/>
    <property type="match status" value="1"/>
</dbReference>
<evidence type="ECO:0000256" key="3">
    <source>
        <dbReference type="ARBA" id="ARBA00023002"/>
    </source>
</evidence>
<evidence type="ECO:0000256" key="4">
    <source>
        <dbReference type="HAMAP-Rule" id="MF_01925"/>
    </source>
</evidence>
<dbReference type="SUPFAM" id="SSF48179">
    <property type="entry name" value="6-phosphogluconate dehydrogenase C-terminal domain-like"/>
    <property type="match status" value="1"/>
</dbReference>
<gene>
    <name evidence="4 9" type="primary">proC</name>
    <name evidence="9" type="ORF">INP52_06480</name>
</gene>
<dbReference type="NCBIfam" id="TIGR00112">
    <property type="entry name" value="proC"/>
    <property type="match status" value="1"/>
</dbReference>
<protein>
    <recommendedName>
        <fullName evidence="4 5">Pyrroline-5-carboxylate reductase</fullName>
        <shortName evidence="4">P5C reductase</shortName>
        <shortName evidence="4">P5CR</shortName>
        <ecNumber evidence="4 5">1.5.1.2</ecNumber>
    </recommendedName>
    <alternativeName>
        <fullName evidence="4">PCA reductase</fullName>
    </alternativeName>
</protein>
<dbReference type="GO" id="GO:0005737">
    <property type="term" value="C:cytoplasm"/>
    <property type="evidence" value="ECO:0007669"/>
    <property type="project" value="UniProtKB-SubCell"/>
</dbReference>
<dbReference type="PIRSF" id="PIRSF000193">
    <property type="entry name" value="Pyrrol-5-carb_rd"/>
    <property type="match status" value="1"/>
</dbReference>
<evidence type="ECO:0000259" key="8">
    <source>
        <dbReference type="Pfam" id="PF14748"/>
    </source>
</evidence>
<evidence type="ECO:0000256" key="6">
    <source>
        <dbReference type="PIRSR" id="PIRSR000193-1"/>
    </source>
</evidence>
<comment type="subcellular location">
    <subcellularLocation>
        <location evidence="4">Cytoplasm</location>
    </subcellularLocation>
</comment>
<dbReference type="InterPro" id="IPR000304">
    <property type="entry name" value="Pyrroline-COOH_reductase"/>
</dbReference>
<feature type="domain" description="Pyrroline-5-carboxylate reductase dimerisation" evidence="8">
    <location>
        <begin position="167"/>
        <end position="270"/>
    </location>
</feature>
<dbReference type="InterPro" id="IPR036291">
    <property type="entry name" value="NAD(P)-bd_dom_sf"/>
</dbReference>
<comment type="similarity">
    <text evidence="1 4">Belongs to the pyrroline-5-carboxylate reductase family.</text>
</comment>
<dbReference type="UniPathway" id="UPA00098">
    <property type="reaction ID" value="UER00361"/>
</dbReference>
<keyword evidence="4" id="KW-0028">Amino-acid biosynthesis</keyword>
<dbReference type="InterPro" id="IPR008927">
    <property type="entry name" value="6-PGluconate_DH-like_C_sf"/>
</dbReference>
<dbReference type="InterPro" id="IPR028939">
    <property type="entry name" value="P5C_Rdtase_cat_N"/>
</dbReference>
<comment type="catalytic activity">
    <reaction evidence="4">
        <text>L-proline + NADP(+) = (S)-1-pyrroline-5-carboxylate + NADPH + 2 H(+)</text>
        <dbReference type="Rhea" id="RHEA:14109"/>
        <dbReference type="ChEBI" id="CHEBI:15378"/>
        <dbReference type="ChEBI" id="CHEBI:17388"/>
        <dbReference type="ChEBI" id="CHEBI:57783"/>
        <dbReference type="ChEBI" id="CHEBI:58349"/>
        <dbReference type="ChEBI" id="CHEBI:60039"/>
        <dbReference type="EC" id="1.5.1.2"/>
    </reaction>
</comment>
<dbReference type="Proteomes" id="UP000593735">
    <property type="component" value="Chromosome"/>
</dbReference>
<dbReference type="GO" id="GO:0055129">
    <property type="term" value="P:L-proline biosynthetic process"/>
    <property type="evidence" value="ECO:0007669"/>
    <property type="project" value="UniProtKB-UniRule"/>
</dbReference>
<dbReference type="Pfam" id="PF03807">
    <property type="entry name" value="F420_oxidored"/>
    <property type="match status" value="1"/>
</dbReference>
<evidence type="ECO:0000313" key="10">
    <source>
        <dbReference type="Proteomes" id="UP000593735"/>
    </source>
</evidence>
<name>A0A7S7RTD0_9ACTN</name>
<comment type="function">
    <text evidence="4">Catalyzes the reduction of 1-pyrroline-5-carboxylate (PCA) to L-proline.</text>
</comment>
<dbReference type="EC" id="1.5.1.2" evidence="4 5"/>
<accession>A0A7S7RTD0</accession>
<dbReference type="KEGG" id="tio:INP52_06480"/>
<evidence type="ECO:0000313" key="9">
    <source>
        <dbReference type="EMBL" id="QOY60061.1"/>
    </source>
</evidence>
<evidence type="ECO:0000256" key="5">
    <source>
        <dbReference type="NCBIfam" id="TIGR00112"/>
    </source>
</evidence>
<comment type="pathway">
    <text evidence="4">Amino-acid biosynthesis; L-proline biosynthesis; L-proline from L-glutamate 5-semialdehyde: step 1/1.</text>
</comment>
<dbReference type="EMBL" id="CP063767">
    <property type="protein sequence ID" value="QOY60061.1"/>
    <property type="molecule type" value="Genomic_DNA"/>
</dbReference>
<sequence>MTERSALGAQVAGIVGGGSMGGAIARGLVESGSLAAERVLVADHGQEHRRALAELGIRTFPDEGELLAEEPGVVVLAVKPQVLPQVMASVAPSCAGRLVISIAAGVPLSALEAALPGARLVRAMPNLPVQVRSGATVLATGPTATPADVELARELFLALGAASVMREDQLDVAGAAVGCAPAFFALFVDALTRAGLRAGLPAAGCRELVETTMRGCAEQLLDEGVHPRAYLERVTSPGGTTAAALFALEPALVEGSYAAVDAALARTRELAGA</sequence>
<evidence type="ECO:0000256" key="1">
    <source>
        <dbReference type="ARBA" id="ARBA00005525"/>
    </source>
</evidence>
<feature type="binding site" evidence="6">
    <location>
        <begin position="77"/>
        <end position="80"/>
    </location>
    <ligand>
        <name>NADP(+)</name>
        <dbReference type="ChEBI" id="CHEBI:58349"/>
    </ligand>
</feature>
<comment type="catalytic activity">
    <reaction evidence="4">
        <text>L-proline + NAD(+) = (S)-1-pyrroline-5-carboxylate + NADH + 2 H(+)</text>
        <dbReference type="Rhea" id="RHEA:14105"/>
        <dbReference type="ChEBI" id="CHEBI:15378"/>
        <dbReference type="ChEBI" id="CHEBI:17388"/>
        <dbReference type="ChEBI" id="CHEBI:57540"/>
        <dbReference type="ChEBI" id="CHEBI:57945"/>
        <dbReference type="ChEBI" id="CHEBI:60039"/>
        <dbReference type="EC" id="1.5.1.2"/>
    </reaction>
</comment>
<dbReference type="RefSeq" id="WP_194370128.1">
    <property type="nucleotide sequence ID" value="NZ_CP063767.1"/>
</dbReference>
<keyword evidence="4" id="KW-0641">Proline biosynthesis</keyword>
<dbReference type="InterPro" id="IPR029036">
    <property type="entry name" value="P5CR_dimer"/>
</dbReference>
<keyword evidence="4" id="KW-0963">Cytoplasm</keyword>
<evidence type="ECO:0000256" key="2">
    <source>
        <dbReference type="ARBA" id="ARBA00022857"/>
    </source>
</evidence>
<feature type="domain" description="Pyrroline-5-carboxylate reductase catalytic N-terminal" evidence="7">
    <location>
        <begin position="13"/>
        <end position="105"/>
    </location>
</feature>
<dbReference type="PANTHER" id="PTHR11645">
    <property type="entry name" value="PYRROLINE-5-CARBOXYLATE REDUCTASE"/>
    <property type="match status" value="1"/>
</dbReference>
<dbReference type="AlphaFoldDB" id="A0A7S7RTD0"/>
<keyword evidence="10" id="KW-1185">Reference proteome</keyword>
<dbReference type="GO" id="GO:0004735">
    <property type="term" value="F:pyrroline-5-carboxylate reductase activity"/>
    <property type="evidence" value="ECO:0007669"/>
    <property type="project" value="UniProtKB-UniRule"/>
</dbReference>
<organism evidence="9 10">
    <name type="scientific">Thermophilibacter immobilis</name>
    <dbReference type="NCBI Taxonomy" id="2779519"/>
    <lineage>
        <taxon>Bacteria</taxon>
        <taxon>Bacillati</taxon>
        <taxon>Actinomycetota</taxon>
        <taxon>Coriobacteriia</taxon>
        <taxon>Coriobacteriales</taxon>
        <taxon>Atopobiaceae</taxon>
        <taxon>Thermophilibacter</taxon>
    </lineage>
</organism>
<dbReference type="Gene3D" id="1.10.3730.10">
    <property type="entry name" value="ProC C-terminal domain-like"/>
    <property type="match status" value="1"/>
</dbReference>
<dbReference type="HAMAP" id="MF_01925">
    <property type="entry name" value="P5C_reductase"/>
    <property type="match status" value="1"/>
</dbReference>
<keyword evidence="3 4" id="KW-0560">Oxidoreductase</keyword>